<gene>
    <name evidence="1" type="ORF">CRG98_031365</name>
</gene>
<proteinExistence type="predicted"/>
<sequence>MIELSHVNKGVTRRVETVEVSGLIQTSDVEGWLRRVKALRNDVDDILGVGKQLMEKNCLKEKSFVLFLDDIWRYNAIWGFLKTEYEGDEKVRGMKVWSYEGA</sequence>
<evidence type="ECO:0000313" key="1">
    <source>
        <dbReference type="EMBL" id="PKI48242.1"/>
    </source>
</evidence>
<dbReference type="AlphaFoldDB" id="A0A2I0IW44"/>
<evidence type="ECO:0008006" key="3">
    <source>
        <dbReference type="Google" id="ProtNLM"/>
    </source>
</evidence>
<accession>A0A2I0IW44</accession>
<reference evidence="1 2" key="1">
    <citation type="submission" date="2017-11" db="EMBL/GenBank/DDBJ databases">
        <title>De-novo sequencing of pomegranate (Punica granatum L.) genome.</title>
        <authorList>
            <person name="Akparov Z."/>
            <person name="Amiraslanov A."/>
            <person name="Hajiyeva S."/>
            <person name="Abbasov M."/>
            <person name="Kaur K."/>
            <person name="Hamwieh A."/>
            <person name="Solovyev V."/>
            <person name="Salamov A."/>
            <person name="Braich B."/>
            <person name="Kosarev P."/>
            <person name="Mahmoud A."/>
            <person name="Hajiyev E."/>
            <person name="Babayeva S."/>
            <person name="Izzatullayeva V."/>
            <person name="Mammadov A."/>
            <person name="Mammadov A."/>
            <person name="Sharifova S."/>
            <person name="Ojaghi J."/>
            <person name="Eynullazada K."/>
            <person name="Bayramov B."/>
            <person name="Abdulazimova A."/>
            <person name="Shahmuradov I."/>
        </authorList>
    </citation>
    <scope>NUCLEOTIDE SEQUENCE [LARGE SCALE GENOMIC DNA]</scope>
    <source>
        <strain evidence="2">cv. AG2017</strain>
        <tissue evidence="1">Leaf</tissue>
    </source>
</reference>
<dbReference type="EMBL" id="PGOL01002421">
    <property type="protein sequence ID" value="PKI48242.1"/>
    <property type="molecule type" value="Genomic_DNA"/>
</dbReference>
<evidence type="ECO:0000313" key="2">
    <source>
        <dbReference type="Proteomes" id="UP000233551"/>
    </source>
</evidence>
<dbReference type="Proteomes" id="UP000233551">
    <property type="component" value="Unassembled WGS sequence"/>
</dbReference>
<name>A0A2I0IW44_PUNGR</name>
<keyword evidence="2" id="KW-1185">Reference proteome</keyword>
<organism evidence="1 2">
    <name type="scientific">Punica granatum</name>
    <name type="common">Pomegranate</name>
    <dbReference type="NCBI Taxonomy" id="22663"/>
    <lineage>
        <taxon>Eukaryota</taxon>
        <taxon>Viridiplantae</taxon>
        <taxon>Streptophyta</taxon>
        <taxon>Embryophyta</taxon>
        <taxon>Tracheophyta</taxon>
        <taxon>Spermatophyta</taxon>
        <taxon>Magnoliopsida</taxon>
        <taxon>eudicotyledons</taxon>
        <taxon>Gunneridae</taxon>
        <taxon>Pentapetalae</taxon>
        <taxon>rosids</taxon>
        <taxon>malvids</taxon>
        <taxon>Myrtales</taxon>
        <taxon>Lythraceae</taxon>
        <taxon>Punica</taxon>
    </lineage>
</organism>
<comment type="caution">
    <text evidence="1">The sequence shown here is derived from an EMBL/GenBank/DDBJ whole genome shotgun (WGS) entry which is preliminary data.</text>
</comment>
<protein>
    <recommendedName>
        <fullName evidence="3">NB-ARC domain-containing protein</fullName>
    </recommendedName>
</protein>